<keyword evidence="5" id="KW-0521">NADP</keyword>
<gene>
    <name evidence="7" type="ORF">M378DRAFT_671669</name>
</gene>
<dbReference type="SUPFAM" id="SSF51905">
    <property type="entry name" value="FAD/NAD(P)-binding domain"/>
    <property type="match status" value="1"/>
</dbReference>
<dbReference type="OrthoDB" id="74360at2759"/>
<evidence type="ECO:0000256" key="1">
    <source>
        <dbReference type="ARBA" id="ARBA00001974"/>
    </source>
</evidence>
<dbReference type="EMBL" id="KN818259">
    <property type="protein sequence ID" value="KIL63450.1"/>
    <property type="molecule type" value="Genomic_DNA"/>
</dbReference>
<evidence type="ECO:0000313" key="7">
    <source>
        <dbReference type="EMBL" id="KIL63450.1"/>
    </source>
</evidence>
<dbReference type="AlphaFoldDB" id="A0A0C2SJT1"/>
<organism evidence="7 8">
    <name type="scientific">Amanita muscaria (strain Koide BX008)</name>
    <dbReference type="NCBI Taxonomy" id="946122"/>
    <lineage>
        <taxon>Eukaryota</taxon>
        <taxon>Fungi</taxon>
        <taxon>Dikarya</taxon>
        <taxon>Basidiomycota</taxon>
        <taxon>Agaricomycotina</taxon>
        <taxon>Agaricomycetes</taxon>
        <taxon>Agaricomycetidae</taxon>
        <taxon>Agaricales</taxon>
        <taxon>Pluteineae</taxon>
        <taxon>Amanitaceae</taxon>
        <taxon>Amanita</taxon>
    </lineage>
</organism>
<dbReference type="InterPro" id="IPR036188">
    <property type="entry name" value="FAD/NAD-bd_sf"/>
</dbReference>
<keyword evidence="8" id="KW-1185">Reference proteome</keyword>
<dbReference type="SUPFAM" id="SSF54427">
    <property type="entry name" value="NTF2-like"/>
    <property type="match status" value="1"/>
</dbReference>
<evidence type="ECO:0000256" key="3">
    <source>
        <dbReference type="ARBA" id="ARBA00022630"/>
    </source>
</evidence>
<reference evidence="7 8" key="1">
    <citation type="submission" date="2014-04" db="EMBL/GenBank/DDBJ databases">
        <title>Evolutionary Origins and Diversification of the Mycorrhizal Mutualists.</title>
        <authorList>
            <consortium name="DOE Joint Genome Institute"/>
            <consortium name="Mycorrhizal Genomics Consortium"/>
            <person name="Kohler A."/>
            <person name="Kuo A."/>
            <person name="Nagy L.G."/>
            <person name="Floudas D."/>
            <person name="Copeland A."/>
            <person name="Barry K.W."/>
            <person name="Cichocki N."/>
            <person name="Veneault-Fourrey C."/>
            <person name="LaButti K."/>
            <person name="Lindquist E.A."/>
            <person name="Lipzen A."/>
            <person name="Lundell T."/>
            <person name="Morin E."/>
            <person name="Murat C."/>
            <person name="Riley R."/>
            <person name="Ohm R."/>
            <person name="Sun H."/>
            <person name="Tunlid A."/>
            <person name="Henrissat B."/>
            <person name="Grigoriev I.V."/>
            <person name="Hibbett D.S."/>
            <person name="Martin F."/>
        </authorList>
    </citation>
    <scope>NUCLEOTIDE SEQUENCE [LARGE SCALE GENOMIC DNA]</scope>
    <source>
        <strain evidence="7 8">Koide BX008</strain>
    </source>
</reference>
<accession>A0A0C2SJT1</accession>
<dbReference type="STRING" id="946122.A0A0C2SJT1"/>
<evidence type="ECO:0000256" key="4">
    <source>
        <dbReference type="ARBA" id="ARBA00022827"/>
    </source>
</evidence>
<evidence type="ECO:0000313" key="8">
    <source>
        <dbReference type="Proteomes" id="UP000054549"/>
    </source>
</evidence>
<dbReference type="FunFam" id="3.50.50.60:FF:000023">
    <property type="entry name" value="Dimethylaniline monooxygenase [N-oxide-forming]"/>
    <property type="match status" value="1"/>
</dbReference>
<dbReference type="InParanoid" id="A0A0C2SJT1"/>
<dbReference type="InterPro" id="IPR050982">
    <property type="entry name" value="Auxin_biosynth/cation_transpt"/>
</dbReference>
<dbReference type="Gene3D" id="3.50.50.60">
    <property type="entry name" value="FAD/NAD(P)-binding domain"/>
    <property type="match status" value="1"/>
</dbReference>
<comment type="cofactor">
    <cofactor evidence="1">
        <name>FAD</name>
        <dbReference type="ChEBI" id="CHEBI:57692"/>
    </cofactor>
</comment>
<comment type="similarity">
    <text evidence="2">Belongs to the FMO family.</text>
</comment>
<evidence type="ECO:0000256" key="5">
    <source>
        <dbReference type="ARBA" id="ARBA00022857"/>
    </source>
</evidence>
<dbReference type="PANTHER" id="PTHR43539:SF68">
    <property type="entry name" value="FLAVIN-BINDING MONOOXYGENASE-LIKE PROTEIN (AFU_ORTHOLOGUE AFUA_4G09220)"/>
    <property type="match status" value="1"/>
</dbReference>
<proteinExistence type="inferred from homology"/>
<protein>
    <recommendedName>
        <fullName evidence="9">Flavin-containing monooxygenase</fullName>
    </recommendedName>
</protein>
<dbReference type="GO" id="GO:0004497">
    <property type="term" value="F:monooxygenase activity"/>
    <property type="evidence" value="ECO:0007669"/>
    <property type="project" value="TreeGrafter"/>
</dbReference>
<evidence type="ECO:0000256" key="2">
    <source>
        <dbReference type="ARBA" id="ARBA00009183"/>
    </source>
</evidence>
<keyword evidence="3" id="KW-0285">Flavoprotein</keyword>
<dbReference type="Pfam" id="PF13738">
    <property type="entry name" value="Pyr_redox_3"/>
    <property type="match status" value="1"/>
</dbReference>
<dbReference type="PANTHER" id="PTHR43539">
    <property type="entry name" value="FLAVIN-BINDING MONOOXYGENASE-LIKE PROTEIN (AFU_ORTHOLOGUE AFUA_4G09220)"/>
    <property type="match status" value="1"/>
</dbReference>
<dbReference type="Proteomes" id="UP000054549">
    <property type="component" value="Unassembled WGS sequence"/>
</dbReference>
<sequence>MAFDISKITVPPLPTLDNLNATVPDDVDAQKIASEWLATLATALESDNPAAIKSLFVEDSWWRDMLSLTWDFRTFRGISSIITFLQDRIKSTHPRSFKLRQDFLGLQRPAEDIAWINAFFDFETDVGIGFGIFRLVPTANGEWRAHTMYTNLENLKDFPEKIGALRNPSASHGRWEDDRKREREFEDSDPTVLIIGGGHSGLDVAARLKAYGIPNLIVERNKRIGDNWRNRYEALALHDPVWYDHMPYLPFPPTWPVYAPSQKLANWLEGYADVLDLNVWTSSEVVSVAHDPDNKRWKATIKRADGTERVLTVNHVIFSTGLQGIAPKVPKIPGIFKGETLHSTQHKKALDHAGKKVVIIGACTSAHDIAYDYYNHGVDVTIYQRSSTYIMTTKNGWSVFFKGLYEENGPPVDIADRLSASLPHLMSIGLVKRGTDAVRELDKDLLDALHKRGFRTNSGIHGTGVLLSAWSKGGGYYLDVGASQLIADGKIKLKNDSQIKEFTETGLLFEDGSELPADVVVFATGLSDIREHIRKVCGEEVYERCPPIWGLDKQGELNGNVRELGTPGLWYFVGNFALCRFHSKHLALQIKAKEEGLFDARYSLSD</sequence>
<keyword evidence="4" id="KW-0274">FAD</keyword>
<dbReference type="GO" id="GO:0050660">
    <property type="term" value="F:flavin adenine dinucleotide binding"/>
    <property type="evidence" value="ECO:0007669"/>
    <property type="project" value="TreeGrafter"/>
</dbReference>
<dbReference type="PRINTS" id="PR00411">
    <property type="entry name" value="PNDRDTASEI"/>
</dbReference>
<dbReference type="InterPro" id="IPR032710">
    <property type="entry name" value="NTF2-like_dom_sf"/>
</dbReference>
<evidence type="ECO:0008006" key="9">
    <source>
        <dbReference type="Google" id="ProtNLM"/>
    </source>
</evidence>
<evidence type="ECO:0000256" key="6">
    <source>
        <dbReference type="ARBA" id="ARBA00023002"/>
    </source>
</evidence>
<name>A0A0C2SJT1_AMAMK</name>
<dbReference type="HOGENOM" id="CLU_015676_1_0_1"/>
<keyword evidence="6" id="KW-0560">Oxidoreductase</keyword>